<sequence length="400" mass="42511">MKRLCFLVSLALCLLSLPAAAAAATEYVILTVNAQDAAIGGFDVSASGGGMTLAPDEGKTVIKGGQYTYYLPIPDPPQEDIDFTVTVASKPKEALSALRKGSSKTLTMTYNAIKSLTLAPTLQLQTDGQRSARLTVQKNPGLAATGPTGHPYMTVRDYAAPVGWRSSNPAVCTVDGTGLVSAVSRGTATVTASVYGGKLEARCKVAVDLPVDDNGDPIDSSSLGQTVTWDRKSWWVVDDDGTKFGGKRYSVVLLANFNAVSSAFGVDNSYSASTARQQCLDYYQSLSPERRAKLSPHAKVGDPVWLPSAYELYGSSRTGWALDSYEIPRQFGWLAGEGATADSYSPVGTLYANAGTYSWLRSPRQDWANIACSASDAGYLNGQLGVYNSRPIRPAIILNP</sequence>
<evidence type="ECO:0000313" key="4">
    <source>
        <dbReference type="EMBL" id="TCL42585.1"/>
    </source>
</evidence>
<feature type="chain" id="PRO_5040772458" evidence="1">
    <location>
        <begin position="22"/>
        <end position="400"/>
    </location>
</feature>
<evidence type="ECO:0000259" key="2">
    <source>
        <dbReference type="Pfam" id="PF02368"/>
    </source>
</evidence>
<feature type="domain" description="BIG2" evidence="2">
    <location>
        <begin position="162"/>
        <end position="205"/>
    </location>
</feature>
<organism evidence="4 5">
    <name type="scientific">Harryflintia acetispora</name>
    <dbReference type="NCBI Taxonomy" id="1849041"/>
    <lineage>
        <taxon>Bacteria</taxon>
        <taxon>Bacillati</taxon>
        <taxon>Bacillota</taxon>
        <taxon>Clostridia</taxon>
        <taxon>Eubacteriales</taxon>
        <taxon>Oscillospiraceae</taxon>
        <taxon>Harryflintia</taxon>
    </lineage>
</organism>
<gene>
    <name evidence="4" type="ORF">EDD78_10950</name>
</gene>
<keyword evidence="1" id="KW-0732">Signal</keyword>
<dbReference type="EMBL" id="SLUK01000009">
    <property type="protein sequence ID" value="TCL42585.1"/>
    <property type="molecule type" value="Genomic_DNA"/>
</dbReference>
<dbReference type="Gene3D" id="2.60.40.1080">
    <property type="match status" value="1"/>
</dbReference>
<feature type="domain" description="DUF6273" evidence="3">
    <location>
        <begin position="299"/>
        <end position="399"/>
    </location>
</feature>
<feature type="signal peptide" evidence="1">
    <location>
        <begin position="1"/>
        <end position="21"/>
    </location>
</feature>
<dbReference type="Pfam" id="PF19789">
    <property type="entry name" value="DUF6273"/>
    <property type="match status" value="1"/>
</dbReference>
<dbReference type="RefSeq" id="WP_286170847.1">
    <property type="nucleotide sequence ID" value="NZ_SLUK01000009.1"/>
</dbReference>
<dbReference type="AlphaFoldDB" id="A0A9X8Y7P1"/>
<comment type="caution">
    <text evidence="4">The sequence shown here is derived from an EMBL/GenBank/DDBJ whole genome shotgun (WGS) entry which is preliminary data.</text>
</comment>
<name>A0A9X8Y7P1_9FIRM</name>
<protein>
    <submittedName>
        <fullName evidence="4">Uncharacterized protein YjdB</fullName>
    </submittedName>
</protein>
<dbReference type="InterPro" id="IPR003343">
    <property type="entry name" value="Big_2"/>
</dbReference>
<accession>A0A9X8Y7P1</accession>
<dbReference type="SUPFAM" id="SSF49373">
    <property type="entry name" value="Invasin/intimin cell-adhesion fragments"/>
    <property type="match status" value="1"/>
</dbReference>
<dbReference type="Pfam" id="PF02368">
    <property type="entry name" value="Big_2"/>
    <property type="match status" value="1"/>
</dbReference>
<reference evidence="4 5" key="1">
    <citation type="submission" date="2019-03" db="EMBL/GenBank/DDBJ databases">
        <title>Genomic Encyclopedia of Type Strains, Phase IV (KMG-IV): sequencing the most valuable type-strain genomes for metagenomic binning, comparative biology and taxonomic classification.</title>
        <authorList>
            <person name="Goeker M."/>
        </authorList>
    </citation>
    <scope>NUCLEOTIDE SEQUENCE [LARGE SCALE GENOMIC DNA]</scope>
    <source>
        <strain evidence="4 5">DSM 100433</strain>
    </source>
</reference>
<evidence type="ECO:0000313" key="5">
    <source>
        <dbReference type="Proteomes" id="UP000294682"/>
    </source>
</evidence>
<evidence type="ECO:0000256" key="1">
    <source>
        <dbReference type="SAM" id="SignalP"/>
    </source>
</evidence>
<dbReference type="InterPro" id="IPR008964">
    <property type="entry name" value="Invasin/intimin_cell_adhesion"/>
</dbReference>
<keyword evidence="5" id="KW-1185">Reference proteome</keyword>
<evidence type="ECO:0000259" key="3">
    <source>
        <dbReference type="Pfam" id="PF19789"/>
    </source>
</evidence>
<dbReference type="InterPro" id="IPR046240">
    <property type="entry name" value="DUF6273"/>
</dbReference>
<dbReference type="Proteomes" id="UP000294682">
    <property type="component" value="Unassembled WGS sequence"/>
</dbReference>
<proteinExistence type="predicted"/>